<accession>A0A0P9DGB9</accession>
<keyword evidence="2" id="KW-1185">Reference proteome</keyword>
<dbReference type="Proteomes" id="UP000050509">
    <property type="component" value="Unassembled WGS sequence"/>
</dbReference>
<evidence type="ECO:0000313" key="2">
    <source>
        <dbReference type="Proteomes" id="UP000050509"/>
    </source>
</evidence>
<proteinExistence type="predicted"/>
<sequence>MGLQRFATFQELIRSGRDPRTMGFAVRFGDINRFANRMRLARSFRGIQLDGYTDDTVLGYNAFFQMLLTHSALECFLKLNGLKSVGQLEELLKPYKPEQVIETFIEKDRDGRLFTFLHKRIDEGLKPKLEACRNRTSTNVGYISASIRHIFAHGHLTANANRINPRNVSTICNVTSDFLLDFMDREFTKKIDAYCARVGTSTPAIDADQPLTAIAQSPTATP</sequence>
<protein>
    <submittedName>
        <fullName evidence="1">Uncharacterized protein</fullName>
    </submittedName>
</protein>
<name>A0A0P9DGB9_9CHLR</name>
<evidence type="ECO:0000313" key="1">
    <source>
        <dbReference type="EMBL" id="KPV54583.1"/>
    </source>
</evidence>
<gene>
    <name evidence="1" type="ORF">SE17_02880</name>
</gene>
<organism evidence="1 2">
    <name type="scientific">Kouleothrix aurantiaca</name>
    <dbReference type="NCBI Taxonomy" id="186479"/>
    <lineage>
        <taxon>Bacteria</taxon>
        <taxon>Bacillati</taxon>
        <taxon>Chloroflexota</taxon>
        <taxon>Chloroflexia</taxon>
        <taxon>Chloroflexales</taxon>
        <taxon>Roseiflexineae</taxon>
        <taxon>Roseiflexaceae</taxon>
        <taxon>Kouleothrix</taxon>
    </lineage>
</organism>
<reference evidence="1 2" key="1">
    <citation type="submission" date="2015-09" db="EMBL/GenBank/DDBJ databases">
        <title>Draft genome sequence of Kouleothrix aurantiaca JCM 19913.</title>
        <authorList>
            <person name="Hemp J."/>
        </authorList>
    </citation>
    <scope>NUCLEOTIDE SEQUENCE [LARGE SCALE GENOMIC DNA]</scope>
    <source>
        <strain evidence="1 2">COM-B</strain>
    </source>
</reference>
<comment type="caution">
    <text evidence="1">The sequence shown here is derived from an EMBL/GenBank/DDBJ whole genome shotgun (WGS) entry which is preliminary data.</text>
</comment>
<dbReference type="EMBL" id="LJCR01000036">
    <property type="protein sequence ID" value="KPV54583.1"/>
    <property type="molecule type" value="Genomic_DNA"/>
</dbReference>
<dbReference type="AlphaFoldDB" id="A0A0P9DGB9"/>